<reference evidence="2" key="1">
    <citation type="submission" date="2016-10" db="EMBL/GenBank/DDBJ databases">
        <authorList>
            <person name="de Groot N.N."/>
        </authorList>
    </citation>
    <scope>NUCLEOTIDE SEQUENCE</scope>
</reference>
<name>A0A1W1C530_9ZZZZ</name>
<proteinExistence type="predicted"/>
<dbReference type="EMBL" id="FPHF01000058">
    <property type="protein sequence ID" value="SFV60833.1"/>
    <property type="molecule type" value="Genomic_DNA"/>
</dbReference>
<organism evidence="2">
    <name type="scientific">hydrothermal vent metagenome</name>
    <dbReference type="NCBI Taxonomy" id="652676"/>
    <lineage>
        <taxon>unclassified sequences</taxon>
        <taxon>metagenomes</taxon>
        <taxon>ecological metagenomes</taxon>
    </lineage>
</organism>
<evidence type="ECO:0000259" key="1">
    <source>
        <dbReference type="Pfam" id="PF03886"/>
    </source>
</evidence>
<feature type="domain" description="ABC-type transport auxiliary lipoprotein component" evidence="1">
    <location>
        <begin position="25"/>
        <end position="184"/>
    </location>
</feature>
<evidence type="ECO:0000313" key="2">
    <source>
        <dbReference type="EMBL" id="SFV60833.1"/>
    </source>
</evidence>
<dbReference type="Pfam" id="PF03886">
    <property type="entry name" value="ABC_trans_aux"/>
    <property type="match status" value="1"/>
</dbReference>
<sequence length="197" mass="22343">MKIVLMFLTLFMSACTVTQPHVSEYTLAPKIDVLEHMAKQCRLRSLKVGQVFSSNVLMSQKMKYIQSEYQESSFTQSEWARTPNKAISDALVKSVRSSALFANTNTYKSRIKTDLLLETHVEKFMQYFEQENEKSYVEVVLTLNLLSTKDSKSLSYATFSTRVDTESVDAKGGVIALNQALSRVLLETNIWLNGVCK</sequence>
<dbReference type="AlphaFoldDB" id="A0A1W1C530"/>
<dbReference type="Gene3D" id="3.40.50.10610">
    <property type="entry name" value="ABC-type transport auxiliary lipoprotein component"/>
    <property type="match status" value="1"/>
</dbReference>
<dbReference type="PROSITE" id="PS51257">
    <property type="entry name" value="PROKAR_LIPOPROTEIN"/>
    <property type="match status" value="1"/>
</dbReference>
<dbReference type="InterPro" id="IPR005586">
    <property type="entry name" value="ABC_trans_aux"/>
</dbReference>
<gene>
    <name evidence="2" type="ORF">MNB_SM-4-230</name>
</gene>
<accession>A0A1W1C530</accession>
<protein>
    <recommendedName>
        <fullName evidence="1">ABC-type transport auxiliary lipoprotein component domain-containing protein</fullName>
    </recommendedName>
</protein>
<dbReference type="SUPFAM" id="SSF159594">
    <property type="entry name" value="XCC0632-like"/>
    <property type="match status" value="1"/>
</dbReference>